<dbReference type="Proteomes" id="UP001177003">
    <property type="component" value="Chromosome 0"/>
</dbReference>
<dbReference type="EMBL" id="OX465086">
    <property type="protein sequence ID" value="CAI9262609.1"/>
    <property type="molecule type" value="Genomic_DNA"/>
</dbReference>
<name>A0AA35URE9_LACSI</name>
<gene>
    <name evidence="2" type="ORF">LSALG_LOCUS3343</name>
</gene>
<evidence type="ECO:0000256" key="1">
    <source>
        <dbReference type="SAM" id="MobiDB-lite"/>
    </source>
</evidence>
<reference evidence="2" key="1">
    <citation type="submission" date="2023-04" db="EMBL/GenBank/DDBJ databases">
        <authorList>
            <person name="Vijverberg K."/>
            <person name="Xiong W."/>
            <person name="Schranz E."/>
        </authorList>
    </citation>
    <scope>NUCLEOTIDE SEQUENCE</scope>
</reference>
<accession>A0AA35URE9</accession>
<evidence type="ECO:0000313" key="3">
    <source>
        <dbReference type="Proteomes" id="UP001177003"/>
    </source>
</evidence>
<keyword evidence="3" id="KW-1185">Reference proteome</keyword>
<evidence type="ECO:0000313" key="2">
    <source>
        <dbReference type="EMBL" id="CAI9262609.1"/>
    </source>
</evidence>
<sequence>MFECSVTSSFAMENLDLGLVLVATPIDSSDLTRSAPPAAPHKTVTTRSAEKGPRRSLTFDSSLENETFRVIKRKWISKANWTEQMVAQLPKLFDSLLEIFLAHPDPVMSKKELVQILISHHLEAAEESKCFHDHGINISIMKAQI</sequence>
<dbReference type="AlphaFoldDB" id="A0AA35URE9"/>
<organism evidence="2 3">
    <name type="scientific">Lactuca saligna</name>
    <name type="common">Willowleaf lettuce</name>
    <dbReference type="NCBI Taxonomy" id="75948"/>
    <lineage>
        <taxon>Eukaryota</taxon>
        <taxon>Viridiplantae</taxon>
        <taxon>Streptophyta</taxon>
        <taxon>Embryophyta</taxon>
        <taxon>Tracheophyta</taxon>
        <taxon>Spermatophyta</taxon>
        <taxon>Magnoliopsida</taxon>
        <taxon>eudicotyledons</taxon>
        <taxon>Gunneridae</taxon>
        <taxon>Pentapetalae</taxon>
        <taxon>asterids</taxon>
        <taxon>campanulids</taxon>
        <taxon>Asterales</taxon>
        <taxon>Asteraceae</taxon>
        <taxon>Cichorioideae</taxon>
        <taxon>Cichorieae</taxon>
        <taxon>Lactucinae</taxon>
        <taxon>Lactuca</taxon>
    </lineage>
</organism>
<feature type="region of interest" description="Disordered" evidence="1">
    <location>
        <begin position="30"/>
        <end position="52"/>
    </location>
</feature>
<proteinExistence type="predicted"/>
<protein>
    <submittedName>
        <fullName evidence="2">Uncharacterized protein</fullName>
    </submittedName>
</protein>